<sequence>MATSVGIDVPGDPANGMPSNFTSACILKSSITYPKITARRYLNRRVSSSQLSLLPVLDSPRAQDGCSLPLTKSPMTVTSLLDVVAIIRHPPPPAVPNEYTLGKRTKMMKTKKSTLTEQQYSKEARPVRGATTHENRTATSPRMGATWRITLWRPVLCVPNGGARKAGMLESSGERCVGIGELLLGTIWHKRGPLGVKGILPLSVEP</sequence>
<organism evidence="2 3">
    <name type="scientific">Eragrostis curvula</name>
    <name type="common">weeping love grass</name>
    <dbReference type="NCBI Taxonomy" id="38414"/>
    <lineage>
        <taxon>Eukaryota</taxon>
        <taxon>Viridiplantae</taxon>
        <taxon>Streptophyta</taxon>
        <taxon>Embryophyta</taxon>
        <taxon>Tracheophyta</taxon>
        <taxon>Spermatophyta</taxon>
        <taxon>Magnoliopsida</taxon>
        <taxon>Liliopsida</taxon>
        <taxon>Poales</taxon>
        <taxon>Poaceae</taxon>
        <taxon>PACMAD clade</taxon>
        <taxon>Chloridoideae</taxon>
        <taxon>Eragrostideae</taxon>
        <taxon>Eragrostidinae</taxon>
        <taxon>Eragrostis</taxon>
    </lineage>
</organism>
<dbReference type="Proteomes" id="UP000324897">
    <property type="component" value="Chromosome 4"/>
</dbReference>
<proteinExistence type="predicted"/>
<feature type="region of interest" description="Disordered" evidence="1">
    <location>
        <begin position="109"/>
        <end position="140"/>
    </location>
</feature>
<protein>
    <submittedName>
        <fullName evidence="2">Uncharacterized protein</fullName>
    </submittedName>
</protein>
<evidence type="ECO:0000313" key="2">
    <source>
        <dbReference type="EMBL" id="TVU40709.1"/>
    </source>
</evidence>
<accession>A0A5J9VWV1</accession>
<gene>
    <name evidence="2" type="ORF">EJB05_14181</name>
</gene>
<reference evidence="2 3" key="1">
    <citation type="journal article" date="2019" name="Sci. Rep.">
        <title>A high-quality genome of Eragrostis curvula grass provides insights into Poaceae evolution and supports new strategies to enhance forage quality.</title>
        <authorList>
            <person name="Carballo J."/>
            <person name="Santos B.A.C.M."/>
            <person name="Zappacosta D."/>
            <person name="Garbus I."/>
            <person name="Selva J.P."/>
            <person name="Gallo C.A."/>
            <person name="Diaz A."/>
            <person name="Albertini E."/>
            <person name="Caccamo M."/>
            <person name="Echenique V."/>
        </authorList>
    </citation>
    <scope>NUCLEOTIDE SEQUENCE [LARGE SCALE GENOMIC DNA]</scope>
    <source>
        <strain evidence="3">cv. Victoria</strain>
        <tissue evidence="2">Leaf</tissue>
    </source>
</reference>
<dbReference type="Gramene" id="TVU40709">
    <property type="protein sequence ID" value="TVU40709"/>
    <property type="gene ID" value="EJB05_14181"/>
</dbReference>
<dbReference type="EMBL" id="RWGY01000007">
    <property type="protein sequence ID" value="TVU40709.1"/>
    <property type="molecule type" value="Genomic_DNA"/>
</dbReference>
<keyword evidence="3" id="KW-1185">Reference proteome</keyword>
<evidence type="ECO:0000313" key="3">
    <source>
        <dbReference type="Proteomes" id="UP000324897"/>
    </source>
</evidence>
<name>A0A5J9VWV1_9POAL</name>
<evidence type="ECO:0000256" key="1">
    <source>
        <dbReference type="SAM" id="MobiDB-lite"/>
    </source>
</evidence>
<feature type="non-terminal residue" evidence="2">
    <location>
        <position position="1"/>
    </location>
</feature>
<comment type="caution">
    <text evidence="2">The sequence shown here is derived from an EMBL/GenBank/DDBJ whole genome shotgun (WGS) entry which is preliminary data.</text>
</comment>
<feature type="compositionally biased region" description="Basic and acidic residues" evidence="1">
    <location>
        <begin position="120"/>
        <end position="136"/>
    </location>
</feature>
<dbReference type="AlphaFoldDB" id="A0A5J9VWV1"/>